<dbReference type="EMBL" id="HBIW01007034">
    <property type="protein sequence ID" value="CAE0690466.1"/>
    <property type="molecule type" value="Transcribed_RNA"/>
</dbReference>
<gene>
    <name evidence="2" type="ORF">PCAL00307_LOCUS5902</name>
</gene>
<feature type="region of interest" description="Disordered" evidence="1">
    <location>
        <begin position="105"/>
        <end position="124"/>
    </location>
</feature>
<protein>
    <submittedName>
        <fullName evidence="2">Uncharacterized protein</fullName>
    </submittedName>
</protein>
<dbReference type="AlphaFoldDB" id="A0A7S3ZQQ6"/>
<sequence length="124" mass="12477">MRACAASAAAGRRPDGVRRASRARVLRAAERRGPSDFEPSSTRRIAHAAMPPPSAAGARAAAGGTAAGSEQERRAARAPRPNAFGPLRASSRTLLGCCAAQPAASTCAAQGGRSRAPPTADGFA</sequence>
<feature type="compositionally biased region" description="Low complexity" evidence="1">
    <location>
        <begin position="55"/>
        <end position="68"/>
    </location>
</feature>
<evidence type="ECO:0000256" key="1">
    <source>
        <dbReference type="SAM" id="MobiDB-lite"/>
    </source>
</evidence>
<proteinExistence type="predicted"/>
<evidence type="ECO:0000313" key="2">
    <source>
        <dbReference type="EMBL" id="CAE0690466.1"/>
    </source>
</evidence>
<organism evidence="2">
    <name type="scientific">Pelagomonas calceolata</name>
    <dbReference type="NCBI Taxonomy" id="35677"/>
    <lineage>
        <taxon>Eukaryota</taxon>
        <taxon>Sar</taxon>
        <taxon>Stramenopiles</taxon>
        <taxon>Ochrophyta</taxon>
        <taxon>Pelagophyceae</taxon>
        <taxon>Pelagomonadales</taxon>
        <taxon>Pelagomonadaceae</taxon>
        <taxon>Pelagomonas</taxon>
    </lineage>
</organism>
<feature type="region of interest" description="Disordered" evidence="1">
    <location>
        <begin position="1"/>
        <end position="86"/>
    </location>
</feature>
<reference evidence="2" key="1">
    <citation type="submission" date="2021-01" db="EMBL/GenBank/DDBJ databases">
        <authorList>
            <person name="Corre E."/>
            <person name="Pelletier E."/>
            <person name="Niang G."/>
            <person name="Scheremetjew M."/>
            <person name="Finn R."/>
            <person name="Kale V."/>
            <person name="Holt S."/>
            <person name="Cochrane G."/>
            <person name="Meng A."/>
            <person name="Brown T."/>
            <person name="Cohen L."/>
        </authorList>
    </citation>
    <scope>NUCLEOTIDE SEQUENCE</scope>
    <source>
        <strain evidence="2">CCMP1756</strain>
    </source>
</reference>
<accession>A0A7S3ZQQ6</accession>
<feature type="compositionally biased region" description="Low complexity" evidence="1">
    <location>
        <begin position="1"/>
        <end position="10"/>
    </location>
</feature>
<name>A0A7S3ZQQ6_9STRA</name>